<evidence type="ECO:0000313" key="3">
    <source>
        <dbReference type="Proteomes" id="UP000547209"/>
    </source>
</evidence>
<feature type="compositionally biased region" description="Polar residues" evidence="1">
    <location>
        <begin position="21"/>
        <end position="37"/>
    </location>
</feature>
<feature type="region of interest" description="Disordered" evidence="1">
    <location>
        <begin position="14"/>
        <end position="66"/>
    </location>
</feature>
<dbReference type="InterPro" id="IPR050490">
    <property type="entry name" value="Bact_solute-bd_prot1"/>
</dbReference>
<proteinExistence type="predicted"/>
<accession>A0A7X0VJI8</accession>
<reference evidence="2 3" key="1">
    <citation type="submission" date="2020-08" db="EMBL/GenBank/DDBJ databases">
        <title>Cohnella phylogeny.</title>
        <authorList>
            <person name="Dunlap C."/>
        </authorList>
    </citation>
    <scope>NUCLEOTIDE SEQUENCE [LARGE SCALE GENOMIC DNA]</scope>
    <source>
        <strain evidence="2 3">DSM 28246</strain>
    </source>
</reference>
<gene>
    <name evidence="2" type="ORF">H7C19_33675</name>
</gene>
<sequence length="556" mass="61782">MTLAVPLLLSAATACSSSNSDNKPSGQTEPSASSTASGGDKPEQATVSFLSNWNGGGGSFPQDQVNNPVAKRVKEVTGVTLKMESITTNETEKLNTIFASGTVPDMVNAPFWSTTGGEGQVIKKAALEGQLLDLTPYLDKYPNVKKLLTTGVAKDFAEFELNSPDFQGKTYVIPMQTPDGTPESIHNWNYGLYARGDILKALNVNPEDIDTEDKVFDLLAKIKNGNFKDISGKPVIPAGTMHDGWDYGQFLKGWSDYTISDYRQDSNGKLSYWMFSKDEEDKLLYMRKILSNGLFDPEAFSNTDTMANEKLATGKLAVFAAQDMAEQLDKTLYKSNPEMQYELLGPMKNKSGKIATQVEKPGRSGFPVIFLSAKIKNPDAALRFLDYINSDEGRLLAYWGIEGKDYQMENGVPKWIPDVKQKYDNDPDSMRDAGLKYLNGNFIGGFSNDVAWPKSEDEKTKREKMQGSYSAKMPIQIIDKVSANYLAWDWPKYQQFRDTTSSLNYGDEFKKALFAKTDDQALKILHDIQDKFRAAGADEMTEYVAQKAAERNDIGF</sequence>
<dbReference type="AlphaFoldDB" id="A0A7X0VJI8"/>
<dbReference type="Gene3D" id="3.40.190.10">
    <property type="entry name" value="Periplasmic binding protein-like II"/>
    <property type="match status" value="2"/>
</dbReference>
<protein>
    <submittedName>
        <fullName evidence="2">ABC transporter substrate-binding protein</fullName>
    </submittedName>
</protein>
<name>A0A7X0VJI8_9BACL</name>
<organism evidence="2 3">
    <name type="scientific">Cohnella nanjingensis</name>
    <dbReference type="NCBI Taxonomy" id="1387779"/>
    <lineage>
        <taxon>Bacteria</taxon>
        <taxon>Bacillati</taxon>
        <taxon>Bacillota</taxon>
        <taxon>Bacilli</taxon>
        <taxon>Bacillales</taxon>
        <taxon>Paenibacillaceae</taxon>
        <taxon>Cohnella</taxon>
    </lineage>
</organism>
<dbReference type="EMBL" id="JACJVP010000087">
    <property type="protein sequence ID" value="MBB6675623.1"/>
    <property type="molecule type" value="Genomic_DNA"/>
</dbReference>
<dbReference type="Proteomes" id="UP000547209">
    <property type="component" value="Unassembled WGS sequence"/>
</dbReference>
<dbReference type="PANTHER" id="PTHR43649">
    <property type="entry name" value="ARABINOSE-BINDING PROTEIN-RELATED"/>
    <property type="match status" value="1"/>
</dbReference>
<evidence type="ECO:0000313" key="2">
    <source>
        <dbReference type="EMBL" id="MBB6675623.1"/>
    </source>
</evidence>
<comment type="caution">
    <text evidence="2">The sequence shown here is derived from an EMBL/GenBank/DDBJ whole genome shotgun (WGS) entry which is preliminary data.</text>
</comment>
<dbReference type="SUPFAM" id="SSF53850">
    <property type="entry name" value="Periplasmic binding protein-like II"/>
    <property type="match status" value="1"/>
</dbReference>
<keyword evidence="3" id="KW-1185">Reference proteome</keyword>
<evidence type="ECO:0000256" key="1">
    <source>
        <dbReference type="SAM" id="MobiDB-lite"/>
    </source>
</evidence>